<feature type="DNA-binding region" description="H-T-H motif" evidence="4">
    <location>
        <begin position="29"/>
        <end position="48"/>
    </location>
</feature>
<evidence type="ECO:0000256" key="3">
    <source>
        <dbReference type="ARBA" id="ARBA00023163"/>
    </source>
</evidence>
<protein>
    <submittedName>
        <fullName evidence="6">TetR/AcrR family transcriptional regulator</fullName>
    </submittedName>
</protein>
<dbReference type="GO" id="GO:0003677">
    <property type="term" value="F:DNA binding"/>
    <property type="evidence" value="ECO:0007669"/>
    <property type="project" value="UniProtKB-UniRule"/>
</dbReference>
<dbReference type="SUPFAM" id="SSF46689">
    <property type="entry name" value="Homeodomain-like"/>
    <property type="match status" value="1"/>
</dbReference>
<dbReference type="PROSITE" id="PS50977">
    <property type="entry name" value="HTH_TETR_2"/>
    <property type="match status" value="1"/>
</dbReference>
<keyword evidence="2 4" id="KW-0238">DNA-binding</keyword>
<proteinExistence type="predicted"/>
<dbReference type="Pfam" id="PF00440">
    <property type="entry name" value="TetR_N"/>
    <property type="match status" value="1"/>
</dbReference>
<evidence type="ECO:0000313" key="7">
    <source>
        <dbReference type="Proteomes" id="UP000292648"/>
    </source>
</evidence>
<dbReference type="AlphaFoldDB" id="A0A4V2L1G8"/>
<gene>
    <name evidence="6" type="ORF">EUZ87_14560</name>
</gene>
<reference evidence="6 7" key="1">
    <citation type="submission" date="2019-01" db="EMBL/GenBank/DDBJ databases">
        <title>Draft genome sequence of Lactobacillus paraplantarum OSY-TC318, a Producer of the novel lantibiotic Paraplantaracin TC318.</title>
        <authorList>
            <person name="Hussein W.E."/>
            <person name="Huang E."/>
            <person name="Yousef A.E."/>
        </authorList>
    </citation>
    <scope>NUCLEOTIDE SEQUENCE [LARGE SCALE GENOMIC DNA]</scope>
    <source>
        <strain evidence="6 7">OSY-TC318</strain>
    </source>
</reference>
<dbReference type="PANTHER" id="PTHR47506:SF1">
    <property type="entry name" value="HTH-TYPE TRANSCRIPTIONAL REGULATOR YJDC"/>
    <property type="match status" value="1"/>
</dbReference>
<dbReference type="RefSeq" id="WP_131510553.1">
    <property type="nucleotide sequence ID" value="NZ_CAKMBI010000019.1"/>
</dbReference>
<comment type="caution">
    <text evidence="6">The sequence shown here is derived from an EMBL/GenBank/DDBJ whole genome shotgun (WGS) entry which is preliminary data.</text>
</comment>
<dbReference type="EMBL" id="SEHH01000129">
    <property type="protein sequence ID" value="TBX37890.1"/>
    <property type="molecule type" value="Genomic_DNA"/>
</dbReference>
<feature type="domain" description="HTH tetR-type" evidence="5">
    <location>
        <begin position="6"/>
        <end position="66"/>
    </location>
</feature>
<dbReference type="Gene3D" id="1.10.10.60">
    <property type="entry name" value="Homeodomain-like"/>
    <property type="match status" value="1"/>
</dbReference>
<evidence type="ECO:0000256" key="2">
    <source>
        <dbReference type="ARBA" id="ARBA00023125"/>
    </source>
</evidence>
<evidence type="ECO:0000313" key="6">
    <source>
        <dbReference type="EMBL" id="TBX37890.1"/>
    </source>
</evidence>
<dbReference type="InterPro" id="IPR001647">
    <property type="entry name" value="HTH_TetR"/>
</dbReference>
<evidence type="ECO:0000259" key="5">
    <source>
        <dbReference type="PROSITE" id="PS50977"/>
    </source>
</evidence>
<dbReference type="PANTHER" id="PTHR47506">
    <property type="entry name" value="TRANSCRIPTIONAL REGULATORY PROTEIN"/>
    <property type="match status" value="1"/>
</dbReference>
<evidence type="ECO:0000256" key="1">
    <source>
        <dbReference type="ARBA" id="ARBA00023015"/>
    </source>
</evidence>
<dbReference type="Gene3D" id="1.10.357.10">
    <property type="entry name" value="Tetracycline Repressor, domain 2"/>
    <property type="match status" value="1"/>
</dbReference>
<organism evidence="6 7">
    <name type="scientific">Lactiplantibacillus paraplantarum</name>
    <dbReference type="NCBI Taxonomy" id="60520"/>
    <lineage>
        <taxon>Bacteria</taxon>
        <taxon>Bacillati</taxon>
        <taxon>Bacillota</taxon>
        <taxon>Bacilli</taxon>
        <taxon>Lactobacillales</taxon>
        <taxon>Lactobacillaceae</taxon>
        <taxon>Lactiplantibacillus</taxon>
    </lineage>
</organism>
<dbReference type="InterPro" id="IPR036271">
    <property type="entry name" value="Tet_transcr_reg_TetR-rel_C_sf"/>
</dbReference>
<keyword evidence="1" id="KW-0805">Transcription regulation</keyword>
<dbReference type="InterPro" id="IPR009057">
    <property type="entry name" value="Homeodomain-like_sf"/>
</dbReference>
<keyword evidence="3" id="KW-0804">Transcription</keyword>
<name>A0A4V2L1G8_9LACO</name>
<dbReference type="SUPFAM" id="SSF48498">
    <property type="entry name" value="Tetracyclin repressor-like, C-terminal domain"/>
    <property type="match status" value="1"/>
</dbReference>
<sequence>MPAKKTFQDDQVIEKIMHLFWQQGYYHTSMDEIVTVSGVKKQSLYNAIGDKHTLYLRSLQRYHQKTLMRCTQAMQRLEQDGAAPLTILSMLFSRDLTATDQPAGDLMANAVAEFGTTDADVQRATNWFYDDYLTLMAAVILKGQANNQITDEQSSMSLAQSLLEARIGLQTRLRQGSQPDIQQRQQAWLTFLARH</sequence>
<accession>A0A4V2L1G8</accession>
<evidence type="ECO:0000256" key="4">
    <source>
        <dbReference type="PROSITE-ProRule" id="PRU00335"/>
    </source>
</evidence>
<dbReference type="Proteomes" id="UP000292648">
    <property type="component" value="Unassembled WGS sequence"/>
</dbReference>